<evidence type="ECO:0000256" key="1">
    <source>
        <dbReference type="SAM" id="Coils"/>
    </source>
</evidence>
<proteinExistence type="predicted"/>
<dbReference type="AlphaFoldDB" id="A0A7X8H0C7"/>
<organism evidence="2 3">
    <name type="scientific">Globicatella sulfidifaciens</name>
    <dbReference type="NCBI Taxonomy" id="136093"/>
    <lineage>
        <taxon>Bacteria</taxon>
        <taxon>Bacillati</taxon>
        <taxon>Bacillota</taxon>
        <taxon>Bacilli</taxon>
        <taxon>Lactobacillales</taxon>
        <taxon>Aerococcaceae</taxon>
        <taxon>Globicatella</taxon>
    </lineage>
</organism>
<comment type="caution">
    <text evidence="2">The sequence shown here is derived from an EMBL/GenBank/DDBJ whole genome shotgun (WGS) entry which is preliminary data.</text>
</comment>
<gene>
    <name evidence="2" type="ORF">GX355_07705</name>
</gene>
<reference evidence="2 3" key="1">
    <citation type="journal article" date="2020" name="Biotechnol. Biofuels">
        <title>New insights from the biogas microbiome by comprehensive genome-resolved metagenomics of nearly 1600 species originating from multiple anaerobic digesters.</title>
        <authorList>
            <person name="Campanaro S."/>
            <person name="Treu L."/>
            <person name="Rodriguez-R L.M."/>
            <person name="Kovalovszki A."/>
            <person name="Ziels R.M."/>
            <person name="Maus I."/>
            <person name="Zhu X."/>
            <person name="Kougias P.G."/>
            <person name="Basile A."/>
            <person name="Luo G."/>
            <person name="Schluter A."/>
            <person name="Konstantinidis K.T."/>
            <person name="Angelidaki I."/>
        </authorList>
    </citation>
    <scope>NUCLEOTIDE SEQUENCE [LARGE SCALE GENOMIC DNA]</scope>
    <source>
        <strain evidence="2">AS23ysBPME_34</strain>
    </source>
</reference>
<dbReference type="Proteomes" id="UP000541058">
    <property type="component" value="Unassembled WGS sequence"/>
</dbReference>
<keyword evidence="1" id="KW-0175">Coiled coil</keyword>
<accession>A0A7X8H0C7</accession>
<evidence type="ECO:0000313" key="3">
    <source>
        <dbReference type="Proteomes" id="UP000541058"/>
    </source>
</evidence>
<sequence length="69" mass="8528">MTDRLIQARDQRNLYRQGFRKIEKQKNELKALEKELLSKIEKQKQEIEFLKTELNHTLYRRLVKSKRIN</sequence>
<name>A0A7X8H0C7_9LACT</name>
<evidence type="ECO:0000313" key="2">
    <source>
        <dbReference type="EMBL" id="NLJ18734.1"/>
    </source>
</evidence>
<protein>
    <submittedName>
        <fullName evidence="2">Uncharacterized protein</fullName>
    </submittedName>
</protein>
<dbReference type="EMBL" id="JAAYSM010000253">
    <property type="protein sequence ID" value="NLJ18734.1"/>
    <property type="molecule type" value="Genomic_DNA"/>
</dbReference>
<feature type="coiled-coil region" evidence="1">
    <location>
        <begin position="15"/>
        <end position="60"/>
    </location>
</feature>